<dbReference type="GO" id="GO:0005230">
    <property type="term" value="F:extracellular ligand-gated monoatomic ion channel activity"/>
    <property type="evidence" value="ECO:0007669"/>
    <property type="project" value="InterPro"/>
</dbReference>
<evidence type="ECO:0000256" key="6">
    <source>
        <dbReference type="SAM" id="SignalP"/>
    </source>
</evidence>
<dbReference type="CDD" id="cd18989">
    <property type="entry name" value="LGIC_ECD_cation"/>
    <property type="match status" value="1"/>
</dbReference>
<feature type="chain" id="PRO_5027048267" description="CHRNN" evidence="6">
    <location>
        <begin position="21"/>
        <end position="670"/>
    </location>
</feature>
<dbReference type="InterPro" id="IPR036734">
    <property type="entry name" value="Neur_chan_lig-bd_sf"/>
</dbReference>
<feature type="transmembrane region" description="Helical" evidence="5">
    <location>
        <begin position="466"/>
        <end position="488"/>
    </location>
</feature>
<feature type="transmembrane region" description="Helical" evidence="5">
    <location>
        <begin position="531"/>
        <end position="553"/>
    </location>
</feature>
<feature type="domain" description="Neurotransmitter-gated ion-channel transmembrane" evidence="8">
    <location>
        <begin position="473"/>
        <end position="612"/>
    </location>
</feature>
<evidence type="ECO:0000256" key="4">
    <source>
        <dbReference type="ARBA" id="ARBA00023136"/>
    </source>
</evidence>
<evidence type="ECO:0000256" key="1">
    <source>
        <dbReference type="ARBA" id="ARBA00004141"/>
    </source>
</evidence>
<dbReference type="Pfam" id="PF02932">
    <property type="entry name" value="Neur_chan_memb"/>
    <property type="match status" value="1"/>
</dbReference>
<evidence type="ECO:0000259" key="8">
    <source>
        <dbReference type="Pfam" id="PF02932"/>
    </source>
</evidence>
<dbReference type="InterPro" id="IPR006029">
    <property type="entry name" value="Neurotrans-gated_channel_TM"/>
</dbReference>
<keyword evidence="10" id="KW-1185">Reference proteome</keyword>
<keyword evidence="4 5" id="KW-0472">Membrane</keyword>
<organism evidence="9 10">
    <name type="scientific">Mytilus coruscus</name>
    <name type="common">Sea mussel</name>
    <dbReference type="NCBI Taxonomy" id="42192"/>
    <lineage>
        <taxon>Eukaryota</taxon>
        <taxon>Metazoa</taxon>
        <taxon>Spiralia</taxon>
        <taxon>Lophotrochozoa</taxon>
        <taxon>Mollusca</taxon>
        <taxon>Bivalvia</taxon>
        <taxon>Autobranchia</taxon>
        <taxon>Pteriomorphia</taxon>
        <taxon>Mytilida</taxon>
        <taxon>Mytiloidea</taxon>
        <taxon>Mytilidae</taxon>
        <taxon>Mytilinae</taxon>
        <taxon>Mytilus</taxon>
    </lineage>
</organism>
<gene>
    <name evidence="9" type="ORF">MCOR_6479</name>
</gene>
<dbReference type="InterPro" id="IPR036719">
    <property type="entry name" value="Neuro-gated_channel_TM_sf"/>
</dbReference>
<dbReference type="InterPro" id="IPR006201">
    <property type="entry name" value="Neur_channel"/>
</dbReference>
<evidence type="ECO:0000256" key="3">
    <source>
        <dbReference type="ARBA" id="ARBA00022989"/>
    </source>
</evidence>
<evidence type="ECO:0000313" key="10">
    <source>
        <dbReference type="Proteomes" id="UP000507470"/>
    </source>
</evidence>
<dbReference type="PANTHER" id="PTHR18945">
    <property type="entry name" value="NEUROTRANSMITTER GATED ION CHANNEL"/>
    <property type="match status" value="1"/>
</dbReference>
<proteinExistence type="predicted"/>
<evidence type="ECO:0000313" key="9">
    <source>
        <dbReference type="EMBL" id="CAC5366021.1"/>
    </source>
</evidence>
<dbReference type="Gene3D" id="1.20.58.390">
    <property type="entry name" value="Neurotransmitter-gated ion-channel transmembrane domain"/>
    <property type="match status" value="1"/>
</dbReference>
<dbReference type="SUPFAM" id="SSF63712">
    <property type="entry name" value="Nicotinic receptor ligand binding domain-like"/>
    <property type="match status" value="1"/>
</dbReference>
<sequence length="670" mass="75186">MEIHTFIRFILLGVVQTAIATPPSYSIDLEESLRTELFTSYTAQQRPSQKVRVGIRFNLLTVNDLNIKDQTLSLSGYLTIVSLYFYTIISASQTLSLSGYLTIVSLDFYTIISASQTLSLSGYLTIVSLDFYTIISASQTLSLSGYLTIVSLDFYTIISASQTLSLSGYLTIVSLDFYTIISASQTLSLSGYLTIVSLDFYTIISASQTLSLSGYLTIVSLDFYTIISASQTLSLSGYLTIVSLDFYTIISASQTLSLSGYLTIVSLDFYTIISASQTLSLSGYLTIVSLDFYTIISASQTLSLSGYLIDWADARLTWENITNTSQDYTSINFLFATEEYVWRPAIIIENAVDGISVISDESVPMRIAQNGRVIWNPAGIYKINCESDTKYYPMDTQGCYLKVSAWAYTQAEIELYFKVQPVDTSFYAENGEWNLLSAESFKAEAQSRDGDSFSSVFFLIKLQRRLLFHVVNTLFPVALMAILIAFVFKLPVDSGEKIGFSLTVLLSYAVYLTLISDNIPSTSVTVCFLSLYLAFILLLATIAVILTTFVINLHMRTDDEKMSNWLKKFTSNYLIKFACWKNNCSYRKNKVDHNGSDLQLNKLKGTQLTENNNRPDKETEHKEGCRDITWKELSEIMDKVFYNIYMFLIAISTFILFVIIIVGYNNPDTS</sequence>
<dbReference type="GO" id="GO:0016020">
    <property type="term" value="C:membrane"/>
    <property type="evidence" value="ECO:0007669"/>
    <property type="project" value="UniProtKB-SubCell"/>
</dbReference>
<dbReference type="Gene3D" id="2.70.170.10">
    <property type="entry name" value="Neurotransmitter-gated ion-channel ligand-binding domain"/>
    <property type="match status" value="1"/>
</dbReference>
<keyword evidence="3 5" id="KW-1133">Transmembrane helix</keyword>
<dbReference type="GO" id="GO:0004888">
    <property type="term" value="F:transmembrane signaling receptor activity"/>
    <property type="evidence" value="ECO:0007669"/>
    <property type="project" value="InterPro"/>
</dbReference>
<protein>
    <recommendedName>
        <fullName evidence="11">CHRNN</fullName>
    </recommendedName>
</protein>
<dbReference type="Pfam" id="PF02931">
    <property type="entry name" value="Neur_chan_LBD"/>
    <property type="match status" value="1"/>
</dbReference>
<evidence type="ECO:0000256" key="5">
    <source>
        <dbReference type="SAM" id="Phobius"/>
    </source>
</evidence>
<keyword evidence="2 5" id="KW-0812">Transmembrane</keyword>
<dbReference type="CDD" id="cd19051">
    <property type="entry name" value="LGIC_TM_cation"/>
    <property type="match status" value="1"/>
</dbReference>
<dbReference type="EMBL" id="CACVKT020001211">
    <property type="protein sequence ID" value="CAC5366021.1"/>
    <property type="molecule type" value="Genomic_DNA"/>
</dbReference>
<feature type="transmembrane region" description="Helical" evidence="5">
    <location>
        <begin position="500"/>
        <end position="519"/>
    </location>
</feature>
<reference evidence="9 10" key="1">
    <citation type="submission" date="2020-06" db="EMBL/GenBank/DDBJ databases">
        <authorList>
            <person name="Li R."/>
            <person name="Bekaert M."/>
        </authorList>
    </citation>
    <scope>NUCLEOTIDE SEQUENCE [LARGE SCALE GENOMIC DNA]</scope>
    <source>
        <strain evidence="10">wild</strain>
    </source>
</reference>
<name>A0A6J8AE93_MYTCO</name>
<dbReference type="InterPro" id="IPR038050">
    <property type="entry name" value="Neuro_actylchol_rec"/>
</dbReference>
<feature type="signal peptide" evidence="6">
    <location>
        <begin position="1"/>
        <end position="20"/>
    </location>
</feature>
<dbReference type="SUPFAM" id="SSF90112">
    <property type="entry name" value="Neurotransmitter-gated ion-channel transmembrane pore"/>
    <property type="match status" value="1"/>
</dbReference>
<evidence type="ECO:0000259" key="7">
    <source>
        <dbReference type="Pfam" id="PF02931"/>
    </source>
</evidence>
<comment type="subcellular location">
    <subcellularLocation>
        <location evidence="1">Membrane</location>
        <topology evidence="1">Multi-pass membrane protein</topology>
    </subcellularLocation>
</comment>
<feature type="transmembrane region" description="Helical" evidence="5">
    <location>
        <begin position="640"/>
        <end position="664"/>
    </location>
</feature>
<keyword evidence="6" id="KW-0732">Signal</keyword>
<dbReference type="InterPro" id="IPR006202">
    <property type="entry name" value="Neur_chan_lig-bd"/>
</dbReference>
<dbReference type="OrthoDB" id="6135924at2759"/>
<accession>A0A6J8AE93</accession>
<dbReference type="Proteomes" id="UP000507470">
    <property type="component" value="Unassembled WGS sequence"/>
</dbReference>
<dbReference type="AlphaFoldDB" id="A0A6J8AE93"/>
<evidence type="ECO:0000256" key="2">
    <source>
        <dbReference type="ARBA" id="ARBA00022692"/>
    </source>
</evidence>
<evidence type="ECO:0008006" key="11">
    <source>
        <dbReference type="Google" id="ProtNLM"/>
    </source>
</evidence>
<feature type="domain" description="Neurotransmitter-gated ion-channel ligand-binding" evidence="7">
    <location>
        <begin position="299"/>
        <end position="465"/>
    </location>
</feature>